<dbReference type="CDD" id="cd17039">
    <property type="entry name" value="Ubl_ubiquitin_like"/>
    <property type="match status" value="1"/>
</dbReference>
<dbReference type="Proteomes" id="UP001642464">
    <property type="component" value="Unassembled WGS sequence"/>
</dbReference>
<protein>
    <submittedName>
        <fullName evidence="4">Protein mago nashi homolog (Ce-mago)</fullName>
    </submittedName>
</protein>
<dbReference type="Gene3D" id="3.30.1560.10">
    <property type="entry name" value="Mago nashi"/>
    <property type="match status" value="1"/>
</dbReference>
<evidence type="ECO:0000313" key="4">
    <source>
        <dbReference type="EMBL" id="CAK9028275.1"/>
    </source>
</evidence>
<comment type="similarity">
    <text evidence="2">Belongs to the mago nashi family.</text>
</comment>
<dbReference type="SUPFAM" id="SSF54236">
    <property type="entry name" value="Ubiquitin-like"/>
    <property type="match status" value="1"/>
</dbReference>
<gene>
    <name evidence="4" type="ORF">SCF082_LOCUS18279</name>
</gene>
<reference evidence="4 5" key="1">
    <citation type="submission" date="2024-02" db="EMBL/GenBank/DDBJ databases">
        <authorList>
            <person name="Chen Y."/>
            <person name="Shah S."/>
            <person name="Dougan E. K."/>
            <person name="Thang M."/>
            <person name="Chan C."/>
        </authorList>
    </citation>
    <scope>NUCLEOTIDE SEQUENCE [LARGE SCALE GENOMIC DNA]</scope>
</reference>
<proteinExistence type="inferred from homology"/>
<dbReference type="PANTHER" id="PTHR12638:SF0">
    <property type="entry name" value="MAGO HOMOLOG, EXON JUNCTION COMPLEX SUBUNIT-RELATED"/>
    <property type="match status" value="1"/>
</dbReference>
<dbReference type="EMBL" id="CAXAMM010012224">
    <property type="protein sequence ID" value="CAK9028275.1"/>
    <property type="molecule type" value="Genomic_DNA"/>
</dbReference>
<evidence type="ECO:0000313" key="5">
    <source>
        <dbReference type="Proteomes" id="UP001642464"/>
    </source>
</evidence>
<dbReference type="Pfam" id="PF02792">
    <property type="entry name" value="Mago_nashi"/>
    <property type="match status" value="1"/>
</dbReference>
<accession>A0ABP0KN65</accession>
<dbReference type="SUPFAM" id="SSF89817">
    <property type="entry name" value="Mago nashi protein"/>
    <property type="match status" value="1"/>
</dbReference>
<dbReference type="InterPro" id="IPR029071">
    <property type="entry name" value="Ubiquitin-like_domsf"/>
</dbReference>
<keyword evidence="3" id="KW-0539">Nucleus</keyword>
<dbReference type="PANTHER" id="PTHR12638">
    <property type="entry name" value="PROTEIN MAGO NASHI HOMOLOG"/>
    <property type="match status" value="1"/>
</dbReference>
<evidence type="ECO:0000256" key="3">
    <source>
        <dbReference type="ARBA" id="ARBA00023242"/>
    </source>
</evidence>
<name>A0ABP0KN65_9DINO</name>
<dbReference type="InterPro" id="IPR004023">
    <property type="entry name" value="Mago_nashi"/>
</dbReference>
<organism evidence="4 5">
    <name type="scientific">Durusdinium trenchii</name>
    <dbReference type="NCBI Taxonomy" id="1381693"/>
    <lineage>
        <taxon>Eukaryota</taxon>
        <taxon>Sar</taxon>
        <taxon>Alveolata</taxon>
        <taxon>Dinophyceae</taxon>
        <taxon>Suessiales</taxon>
        <taxon>Symbiodiniaceae</taxon>
        <taxon>Durusdinium</taxon>
    </lineage>
</organism>
<keyword evidence="5" id="KW-1185">Reference proteome</keyword>
<comment type="subcellular location">
    <subcellularLocation>
        <location evidence="1">Nucleus</location>
    </subcellularLocation>
</comment>
<comment type="caution">
    <text evidence="4">The sequence shown here is derived from an EMBL/GenBank/DDBJ whole genome shotgun (WGS) entry which is preliminary data.</text>
</comment>
<evidence type="ECO:0000256" key="1">
    <source>
        <dbReference type="ARBA" id="ARBA00004123"/>
    </source>
</evidence>
<evidence type="ECO:0000256" key="2">
    <source>
        <dbReference type="ARBA" id="ARBA00009270"/>
    </source>
</evidence>
<sequence>MHRSRSRSRAKEARPCVSRDGPVEVAIFNAMSGGTICSFQAGWSWSVLDVKQEISKVIGDATSLLPSGRQLLFDAQILRDNDILKNVSHADAAGADSLHTLELSMLEVSDDFYVRYLAKRTIFGRMEMDHEFHEFEFCSSGRFRFARNFLQQGFFQGKRLRKECYLSAASLNVLKSIVLKSGIMQADDADLPLPTQQSRQELEIKCEGTHVVLATSLHPSLSHIDGGRRLDHDRNMSDFDTCAEDIKSFGKSILEIFGVQLDGAAVVRPLRR</sequence>
<dbReference type="InterPro" id="IPR036605">
    <property type="entry name" value="Mago_nashi_sf"/>
</dbReference>